<name>A0A2M7BC02_9BACT</name>
<dbReference type="GO" id="GO:0030246">
    <property type="term" value="F:carbohydrate binding"/>
    <property type="evidence" value="ECO:0007669"/>
    <property type="project" value="InterPro"/>
</dbReference>
<dbReference type="AlphaFoldDB" id="A0A2M7BC02"/>
<keyword evidence="1" id="KW-0472">Membrane</keyword>
<evidence type="ECO:0000313" key="3">
    <source>
        <dbReference type="Proteomes" id="UP000229631"/>
    </source>
</evidence>
<accession>A0A2M7BC02</accession>
<proteinExistence type="predicted"/>
<evidence type="ECO:0000313" key="2">
    <source>
        <dbReference type="EMBL" id="PIV00635.1"/>
    </source>
</evidence>
<sequence length="196" mass="21537">MKSIDRLKRIWVWLVPVLAILVIYATLTLGKNTGKNKTEQKAVSLPAVKVTELPGSMMKLAFVPGGISFQPGETAKVDLWLTPKKGINLDGINLIISFNPEFLQVTQIETPKLFSSVIEDKEVGKDGKIHLIFLEEKAPGVFFQAPVKLLTLSIKGRALGEGEMSLIFEGGETVITQTKVSKKVLFDYGNLKVVVN</sequence>
<evidence type="ECO:0008006" key="4">
    <source>
        <dbReference type="Google" id="ProtNLM"/>
    </source>
</evidence>
<keyword evidence="1" id="KW-0812">Transmembrane</keyword>
<dbReference type="InterPro" id="IPR008965">
    <property type="entry name" value="CBM2/CBM3_carb-bd_dom_sf"/>
</dbReference>
<evidence type="ECO:0000256" key="1">
    <source>
        <dbReference type="SAM" id="Phobius"/>
    </source>
</evidence>
<feature type="transmembrane region" description="Helical" evidence="1">
    <location>
        <begin position="12"/>
        <end position="30"/>
    </location>
</feature>
<dbReference type="Gene3D" id="2.60.40.680">
    <property type="match status" value="1"/>
</dbReference>
<dbReference type="SUPFAM" id="SSF49384">
    <property type="entry name" value="Carbohydrate-binding domain"/>
    <property type="match status" value="1"/>
</dbReference>
<keyword evidence="1" id="KW-1133">Transmembrane helix</keyword>
<organism evidence="2 3">
    <name type="scientific">Candidatus Shapirobacteria bacterium CG03_land_8_20_14_0_80_39_12</name>
    <dbReference type="NCBI Taxonomy" id="1974879"/>
    <lineage>
        <taxon>Bacteria</taxon>
        <taxon>Candidatus Shapironibacteriota</taxon>
    </lineage>
</organism>
<dbReference type="EMBL" id="PEVC01000047">
    <property type="protein sequence ID" value="PIV00635.1"/>
    <property type="molecule type" value="Genomic_DNA"/>
</dbReference>
<reference evidence="3" key="1">
    <citation type="submission" date="2017-09" db="EMBL/GenBank/DDBJ databases">
        <title>Depth-based differentiation of microbial function through sediment-hosted aquifers and enrichment of novel symbionts in the deep terrestrial subsurface.</title>
        <authorList>
            <person name="Probst A.J."/>
            <person name="Ladd B."/>
            <person name="Jarett J.K."/>
            <person name="Geller-Mcgrath D.E."/>
            <person name="Sieber C.M.K."/>
            <person name="Emerson J.B."/>
            <person name="Anantharaman K."/>
            <person name="Thomas B.C."/>
            <person name="Malmstrom R."/>
            <person name="Stieglmeier M."/>
            <person name="Klingl A."/>
            <person name="Woyke T."/>
            <person name="Ryan C.M."/>
            <person name="Banfield J.F."/>
        </authorList>
    </citation>
    <scope>NUCLEOTIDE SEQUENCE [LARGE SCALE GENOMIC DNA]</scope>
</reference>
<dbReference type="Proteomes" id="UP000229631">
    <property type="component" value="Unassembled WGS sequence"/>
</dbReference>
<comment type="caution">
    <text evidence="2">The sequence shown here is derived from an EMBL/GenBank/DDBJ whole genome shotgun (WGS) entry which is preliminary data.</text>
</comment>
<protein>
    <recommendedName>
        <fullName evidence="4">Cohesin domain-containing protein</fullName>
    </recommendedName>
</protein>
<gene>
    <name evidence="2" type="ORF">COS54_02575</name>
</gene>